<keyword evidence="4 10" id="KW-1133">Transmembrane helix</keyword>
<accession>A0A5E4PJI0</accession>
<evidence type="ECO:0000256" key="9">
    <source>
        <dbReference type="ARBA" id="ARBA00023303"/>
    </source>
</evidence>
<feature type="transmembrane region" description="Helical" evidence="10">
    <location>
        <begin position="371"/>
        <end position="398"/>
    </location>
</feature>
<dbReference type="PRINTS" id="PR00762">
    <property type="entry name" value="CLCHANNEL"/>
</dbReference>
<evidence type="ECO:0000256" key="4">
    <source>
        <dbReference type="ARBA" id="ARBA00022989"/>
    </source>
</evidence>
<keyword evidence="8" id="KW-0868">Chloride</keyword>
<reference evidence="11 12" key="1">
    <citation type="submission" date="2019-08" db="EMBL/GenBank/DDBJ databases">
        <authorList>
            <person name="Guy L."/>
        </authorList>
    </citation>
    <scope>NUCLEOTIDE SEQUENCE [LARGE SCALE GENOMIC DNA]</scope>
    <source>
        <strain evidence="11 12">SGT-108</strain>
    </source>
</reference>
<organism evidence="11 12">
    <name type="scientific">Aquicella siphonis</name>
    <dbReference type="NCBI Taxonomy" id="254247"/>
    <lineage>
        <taxon>Bacteria</taxon>
        <taxon>Pseudomonadati</taxon>
        <taxon>Pseudomonadota</taxon>
        <taxon>Gammaproteobacteria</taxon>
        <taxon>Legionellales</taxon>
        <taxon>Coxiellaceae</taxon>
        <taxon>Aquicella</taxon>
    </lineage>
</organism>
<dbReference type="SUPFAM" id="SSF81340">
    <property type="entry name" value="Clc chloride channel"/>
    <property type="match status" value="1"/>
</dbReference>
<keyword evidence="9" id="KW-0407">Ion channel</keyword>
<dbReference type="Proteomes" id="UP000324194">
    <property type="component" value="Chromosome 2"/>
</dbReference>
<dbReference type="Gene3D" id="1.10.3080.10">
    <property type="entry name" value="Clc chloride channel"/>
    <property type="match status" value="1"/>
</dbReference>
<evidence type="ECO:0000256" key="6">
    <source>
        <dbReference type="ARBA" id="ARBA00023136"/>
    </source>
</evidence>
<dbReference type="InterPro" id="IPR014743">
    <property type="entry name" value="Cl-channel_core"/>
</dbReference>
<evidence type="ECO:0000256" key="2">
    <source>
        <dbReference type="ARBA" id="ARBA00022448"/>
    </source>
</evidence>
<evidence type="ECO:0000313" key="12">
    <source>
        <dbReference type="Proteomes" id="UP000324194"/>
    </source>
</evidence>
<feature type="transmembrane region" description="Helical" evidence="10">
    <location>
        <begin position="404"/>
        <end position="420"/>
    </location>
</feature>
<keyword evidence="5" id="KW-0406">Ion transport</keyword>
<keyword evidence="12" id="KW-1185">Reference proteome</keyword>
<keyword evidence="7" id="KW-0869">Chloride channel</keyword>
<evidence type="ECO:0000256" key="7">
    <source>
        <dbReference type="ARBA" id="ARBA00023173"/>
    </source>
</evidence>
<evidence type="ECO:0000313" key="11">
    <source>
        <dbReference type="EMBL" id="VVC77124.1"/>
    </source>
</evidence>
<dbReference type="PANTHER" id="PTHR43427">
    <property type="entry name" value="CHLORIDE CHANNEL PROTEIN CLC-E"/>
    <property type="match status" value="1"/>
</dbReference>
<gene>
    <name evidence="11" type="primary">clcA</name>
    <name evidence="11" type="ORF">AQUSIP_24510</name>
</gene>
<evidence type="ECO:0000256" key="3">
    <source>
        <dbReference type="ARBA" id="ARBA00022692"/>
    </source>
</evidence>
<evidence type="ECO:0000256" key="8">
    <source>
        <dbReference type="ARBA" id="ARBA00023214"/>
    </source>
</evidence>
<dbReference type="InterPro" id="IPR001807">
    <property type="entry name" value="ClC"/>
</dbReference>
<feature type="transmembrane region" description="Helical" evidence="10">
    <location>
        <begin position="269"/>
        <end position="295"/>
    </location>
</feature>
<evidence type="ECO:0000256" key="1">
    <source>
        <dbReference type="ARBA" id="ARBA00004141"/>
    </source>
</evidence>
<feature type="transmembrane region" description="Helical" evidence="10">
    <location>
        <begin position="12"/>
        <end position="40"/>
    </location>
</feature>
<comment type="subcellular location">
    <subcellularLocation>
        <location evidence="1">Membrane</location>
        <topology evidence="1">Multi-pass membrane protein</topology>
    </subcellularLocation>
</comment>
<feature type="transmembrane region" description="Helical" evidence="10">
    <location>
        <begin position="340"/>
        <end position="359"/>
    </location>
</feature>
<proteinExistence type="predicted"/>
<protein>
    <submittedName>
        <fullName evidence="11">H(+)/Cl(-) exchange transporter ClcA</fullName>
    </submittedName>
</protein>
<evidence type="ECO:0000256" key="10">
    <source>
        <dbReference type="SAM" id="Phobius"/>
    </source>
</evidence>
<keyword evidence="3 10" id="KW-0812">Transmembrane</keyword>
<sequence length="450" mass="48260">MPMLHLNQIRFYSLMLVVGVVTGCGAIFFRELIGLLHNLLFYGQLSSHYDVLQHAAPSRWGAGIVLVPVLAAVIVAFLIKNYAPEARGTGVPAVIYAVYYENERIRPMAGIIKALASSLSIGSGGSIGREGPIIQMGGALGSALGEAFKLADWQRMTLIACGASGGIAAMFNTPMGGLLFAIEILLPEISARTIIPVSIATAVSTYMTYFLYGDVPLIPVDASVIAHISAYTAVSYSFLGMIVGLAAAFFIRGIYLIEEAFEKLPDNYYFRHMAGMFLVGLSMYFMLKVFGHYYIQGLGYATIMDVMTSTLTDPYFLIFLAALKLLSTGLTLGSGGSGGIFSPLLFIGAALGGGFAEVYKLVFPGEMSMNLQLGAVAGMAGMVGASTGAPLTAIIMTAELTNDMRIVLPLMMMVAIAYGVRRTLIKESIYTYRLTRKGSHVPDTWRSQPL</sequence>
<dbReference type="GO" id="GO:0005254">
    <property type="term" value="F:chloride channel activity"/>
    <property type="evidence" value="ECO:0007669"/>
    <property type="project" value="UniProtKB-KW"/>
</dbReference>
<dbReference type="InterPro" id="IPR050368">
    <property type="entry name" value="ClC-type_chloride_channel"/>
</dbReference>
<dbReference type="PANTHER" id="PTHR43427:SF6">
    <property type="entry name" value="CHLORIDE CHANNEL PROTEIN CLC-E"/>
    <property type="match status" value="1"/>
</dbReference>
<feature type="transmembrane region" description="Helical" evidence="10">
    <location>
        <begin position="158"/>
        <end position="182"/>
    </location>
</feature>
<name>A0A5E4PJI0_9COXI</name>
<dbReference type="Pfam" id="PF00654">
    <property type="entry name" value="Voltage_CLC"/>
    <property type="match status" value="1"/>
</dbReference>
<feature type="transmembrane region" description="Helical" evidence="10">
    <location>
        <begin position="315"/>
        <end position="334"/>
    </location>
</feature>
<evidence type="ECO:0000256" key="5">
    <source>
        <dbReference type="ARBA" id="ARBA00023065"/>
    </source>
</evidence>
<feature type="transmembrane region" description="Helical" evidence="10">
    <location>
        <begin position="60"/>
        <end position="79"/>
    </location>
</feature>
<dbReference type="RefSeq" id="WP_172622873.1">
    <property type="nucleotide sequence ID" value="NZ_LR699120.1"/>
</dbReference>
<dbReference type="KEGG" id="asip:AQUSIP_24510"/>
<dbReference type="GO" id="GO:0034707">
    <property type="term" value="C:chloride channel complex"/>
    <property type="evidence" value="ECO:0007669"/>
    <property type="project" value="UniProtKB-KW"/>
</dbReference>
<dbReference type="AlphaFoldDB" id="A0A5E4PJI0"/>
<feature type="transmembrane region" description="Helical" evidence="10">
    <location>
        <begin position="194"/>
        <end position="212"/>
    </location>
</feature>
<dbReference type="EMBL" id="LR699120">
    <property type="protein sequence ID" value="VVC77124.1"/>
    <property type="molecule type" value="Genomic_DNA"/>
</dbReference>
<keyword evidence="2" id="KW-0813">Transport</keyword>
<keyword evidence="6 10" id="KW-0472">Membrane</keyword>
<dbReference type="CDD" id="cd00400">
    <property type="entry name" value="Voltage_gated_ClC"/>
    <property type="match status" value="1"/>
</dbReference>
<feature type="transmembrane region" description="Helical" evidence="10">
    <location>
        <begin position="233"/>
        <end position="257"/>
    </location>
</feature>